<dbReference type="SMR" id="B4MQ64"/>
<evidence type="ECO:0000256" key="1">
    <source>
        <dbReference type="ARBA" id="ARBA00022737"/>
    </source>
</evidence>
<dbReference type="SUPFAM" id="SSF54791">
    <property type="entry name" value="Eukaryotic type KH-domain (KH-domain type I)"/>
    <property type="match status" value="3"/>
</dbReference>
<proteinExistence type="predicted"/>
<feature type="domain" description="K Homology" evidence="4">
    <location>
        <begin position="92"/>
        <end position="164"/>
    </location>
</feature>
<dbReference type="Pfam" id="PF00013">
    <property type="entry name" value="KH_1"/>
    <property type="match status" value="3"/>
</dbReference>
<dbReference type="SMART" id="SM00322">
    <property type="entry name" value="KH"/>
    <property type="match status" value="3"/>
</dbReference>
<dbReference type="OMA" id="NDRYDGM"/>
<evidence type="ECO:0000256" key="2">
    <source>
        <dbReference type="PROSITE-ProRule" id="PRU00117"/>
    </source>
</evidence>
<dbReference type="CDD" id="cd22434">
    <property type="entry name" value="KH-I_HNRNPK_rpt3"/>
    <property type="match status" value="1"/>
</dbReference>
<dbReference type="KEGG" id="dwi:6640443"/>
<evidence type="ECO:0000256" key="3">
    <source>
        <dbReference type="SAM" id="MobiDB-lite"/>
    </source>
</evidence>
<dbReference type="PANTHER" id="PTHR10288">
    <property type="entry name" value="KH DOMAIN CONTAINING RNA BINDING PROTEIN"/>
    <property type="match status" value="1"/>
</dbReference>
<dbReference type="InParanoid" id="B4MQ64"/>
<keyword evidence="1" id="KW-0677">Repeat</keyword>
<dbReference type="eggNOG" id="KOG2192">
    <property type="taxonomic scope" value="Eukaryota"/>
</dbReference>
<feature type="region of interest" description="Disordered" evidence="3">
    <location>
        <begin position="191"/>
        <end position="288"/>
    </location>
</feature>
<dbReference type="GO" id="GO:0000785">
    <property type="term" value="C:chromatin"/>
    <property type="evidence" value="ECO:0007669"/>
    <property type="project" value="EnsemblMetazoa"/>
</dbReference>
<dbReference type="GO" id="GO:0010468">
    <property type="term" value="P:regulation of gene expression"/>
    <property type="evidence" value="ECO:0007669"/>
    <property type="project" value="UniProtKB-ARBA"/>
</dbReference>
<dbReference type="PROSITE" id="PS50084">
    <property type="entry name" value="KH_TYPE_1"/>
    <property type="match status" value="3"/>
</dbReference>
<dbReference type="STRING" id="7260.B4MQ64"/>
<evidence type="ECO:0000313" key="6">
    <source>
        <dbReference type="Proteomes" id="UP000007798"/>
    </source>
</evidence>
<dbReference type="InterPro" id="IPR004088">
    <property type="entry name" value="KH_dom_type_1"/>
</dbReference>
<feature type="domain" description="K Homology" evidence="4">
    <location>
        <begin position="20"/>
        <end position="88"/>
    </location>
</feature>
<keyword evidence="6" id="KW-1185">Reference proteome</keyword>
<dbReference type="Proteomes" id="UP000007798">
    <property type="component" value="Unassembled WGS sequence"/>
</dbReference>
<dbReference type="AlphaFoldDB" id="B4MQ64"/>
<feature type="region of interest" description="Disordered" evidence="3">
    <location>
        <begin position="326"/>
        <end position="379"/>
    </location>
</feature>
<keyword evidence="2" id="KW-0694">RNA-binding</keyword>
<dbReference type="GO" id="GO:0035062">
    <property type="term" value="C:omega speckle"/>
    <property type="evidence" value="ECO:0007669"/>
    <property type="project" value="EnsemblMetazoa"/>
</dbReference>
<protein>
    <submittedName>
        <fullName evidence="5">GK21481</fullName>
    </submittedName>
</protein>
<dbReference type="CDD" id="cd22433">
    <property type="entry name" value="KH-I_HNRNPK_rpt2"/>
    <property type="match status" value="1"/>
</dbReference>
<feature type="region of interest" description="Disordered" evidence="3">
    <location>
        <begin position="406"/>
        <end position="433"/>
    </location>
</feature>
<evidence type="ECO:0000259" key="4">
    <source>
        <dbReference type="SMART" id="SM00322"/>
    </source>
</evidence>
<dbReference type="FunFam" id="3.30.1370.10:FF:000128">
    <property type="entry name" value="Heterogeneous nuclear ribonucleoprotein K, isoform B"/>
    <property type="match status" value="1"/>
</dbReference>
<reference evidence="5 6" key="1">
    <citation type="journal article" date="2007" name="Nature">
        <title>Evolution of genes and genomes on the Drosophila phylogeny.</title>
        <authorList>
            <consortium name="Drosophila 12 Genomes Consortium"/>
            <person name="Clark A.G."/>
            <person name="Eisen M.B."/>
            <person name="Smith D.R."/>
            <person name="Bergman C.M."/>
            <person name="Oliver B."/>
            <person name="Markow T.A."/>
            <person name="Kaufman T.C."/>
            <person name="Kellis M."/>
            <person name="Gelbart W."/>
            <person name="Iyer V.N."/>
            <person name="Pollard D.A."/>
            <person name="Sackton T.B."/>
            <person name="Larracuente A.M."/>
            <person name="Singh N.D."/>
            <person name="Abad J.P."/>
            <person name="Abt D.N."/>
            <person name="Adryan B."/>
            <person name="Aguade M."/>
            <person name="Akashi H."/>
            <person name="Anderson W.W."/>
            <person name="Aquadro C.F."/>
            <person name="Ardell D.H."/>
            <person name="Arguello R."/>
            <person name="Artieri C.G."/>
            <person name="Barbash D.A."/>
            <person name="Barker D."/>
            <person name="Barsanti P."/>
            <person name="Batterham P."/>
            <person name="Batzoglou S."/>
            <person name="Begun D."/>
            <person name="Bhutkar A."/>
            <person name="Blanco E."/>
            <person name="Bosak S.A."/>
            <person name="Bradley R.K."/>
            <person name="Brand A.D."/>
            <person name="Brent M.R."/>
            <person name="Brooks A.N."/>
            <person name="Brown R.H."/>
            <person name="Butlin R.K."/>
            <person name="Caggese C."/>
            <person name="Calvi B.R."/>
            <person name="Bernardo de Carvalho A."/>
            <person name="Caspi A."/>
            <person name="Castrezana S."/>
            <person name="Celniker S.E."/>
            <person name="Chang J.L."/>
            <person name="Chapple C."/>
            <person name="Chatterji S."/>
            <person name="Chinwalla A."/>
            <person name="Civetta A."/>
            <person name="Clifton S.W."/>
            <person name="Comeron J.M."/>
            <person name="Costello J.C."/>
            <person name="Coyne J.A."/>
            <person name="Daub J."/>
            <person name="David R.G."/>
            <person name="Delcher A.L."/>
            <person name="Delehaunty K."/>
            <person name="Do C.B."/>
            <person name="Ebling H."/>
            <person name="Edwards K."/>
            <person name="Eickbush T."/>
            <person name="Evans J.D."/>
            <person name="Filipski A."/>
            <person name="Findeiss S."/>
            <person name="Freyhult E."/>
            <person name="Fulton L."/>
            <person name="Fulton R."/>
            <person name="Garcia A.C."/>
            <person name="Gardiner A."/>
            <person name="Garfield D.A."/>
            <person name="Garvin B.E."/>
            <person name="Gibson G."/>
            <person name="Gilbert D."/>
            <person name="Gnerre S."/>
            <person name="Godfrey J."/>
            <person name="Good R."/>
            <person name="Gotea V."/>
            <person name="Gravely B."/>
            <person name="Greenberg A.J."/>
            <person name="Griffiths-Jones S."/>
            <person name="Gross S."/>
            <person name="Guigo R."/>
            <person name="Gustafson E.A."/>
            <person name="Haerty W."/>
            <person name="Hahn M.W."/>
            <person name="Halligan D.L."/>
            <person name="Halpern A.L."/>
            <person name="Halter G.M."/>
            <person name="Han M.V."/>
            <person name="Heger A."/>
            <person name="Hillier L."/>
            <person name="Hinrichs A.S."/>
            <person name="Holmes I."/>
            <person name="Hoskins R.A."/>
            <person name="Hubisz M.J."/>
            <person name="Hultmark D."/>
            <person name="Huntley M.A."/>
            <person name="Jaffe D.B."/>
            <person name="Jagadeeshan S."/>
            <person name="Jeck W.R."/>
            <person name="Johnson J."/>
            <person name="Jones C.D."/>
            <person name="Jordan W.C."/>
            <person name="Karpen G.H."/>
            <person name="Kataoka E."/>
            <person name="Keightley P.D."/>
            <person name="Kheradpour P."/>
            <person name="Kirkness E.F."/>
            <person name="Koerich L.B."/>
            <person name="Kristiansen K."/>
            <person name="Kudrna D."/>
            <person name="Kulathinal R.J."/>
            <person name="Kumar S."/>
            <person name="Kwok R."/>
            <person name="Lander E."/>
            <person name="Langley C.H."/>
            <person name="Lapoint R."/>
            <person name="Lazzaro B.P."/>
            <person name="Lee S.J."/>
            <person name="Levesque L."/>
            <person name="Li R."/>
            <person name="Lin C.F."/>
            <person name="Lin M.F."/>
            <person name="Lindblad-Toh K."/>
            <person name="Llopart A."/>
            <person name="Long M."/>
            <person name="Low L."/>
            <person name="Lozovsky E."/>
            <person name="Lu J."/>
            <person name="Luo M."/>
            <person name="Machado C.A."/>
            <person name="Makalowski W."/>
            <person name="Marzo M."/>
            <person name="Matsuda M."/>
            <person name="Matzkin L."/>
            <person name="McAllister B."/>
            <person name="McBride C.S."/>
            <person name="McKernan B."/>
            <person name="McKernan K."/>
            <person name="Mendez-Lago M."/>
            <person name="Minx P."/>
            <person name="Mollenhauer M.U."/>
            <person name="Montooth K."/>
            <person name="Mount S.M."/>
            <person name="Mu X."/>
            <person name="Myers E."/>
            <person name="Negre B."/>
            <person name="Newfeld S."/>
            <person name="Nielsen R."/>
            <person name="Noor M.A."/>
            <person name="O'Grady P."/>
            <person name="Pachter L."/>
            <person name="Papaceit M."/>
            <person name="Parisi M.J."/>
            <person name="Parisi M."/>
            <person name="Parts L."/>
            <person name="Pedersen J.S."/>
            <person name="Pesole G."/>
            <person name="Phillippy A.M."/>
            <person name="Ponting C.P."/>
            <person name="Pop M."/>
            <person name="Porcelli D."/>
            <person name="Powell J.R."/>
            <person name="Prohaska S."/>
            <person name="Pruitt K."/>
            <person name="Puig M."/>
            <person name="Quesneville H."/>
            <person name="Ram K.R."/>
            <person name="Rand D."/>
            <person name="Rasmussen M.D."/>
            <person name="Reed L.K."/>
            <person name="Reenan R."/>
            <person name="Reily A."/>
            <person name="Remington K.A."/>
            <person name="Rieger T.T."/>
            <person name="Ritchie M.G."/>
            <person name="Robin C."/>
            <person name="Rogers Y.H."/>
            <person name="Rohde C."/>
            <person name="Rozas J."/>
            <person name="Rubenfield M.J."/>
            <person name="Ruiz A."/>
            <person name="Russo S."/>
            <person name="Salzberg S.L."/>
            <person name="Sanchez-Gracia A."/>
            <person name="Saranga D.J."/>
            <person name="Sato H."/>
            <person name="Schaeffer S.W."/>
            <person name="Schatz M.C."/>
            <person name="Schlenke T."/>
            <person name="Schwartz R."/>
            <person name="Segarra C."/>
            <person name="Singh R.S."/>
            <person name="Sirot L."/>
            <person name="Sirota M."/>
            <person name="Sisneros N.B."/>
            <person name="Smith C.D."/>
            <person name="Smith T.F."/>
            <person name="Spieth J."/>
            <person name="Stage D.E."/>
            <person name="Stark A."/>
            <person name="Stephan W."/>
            <person name="Strausberg R.L."/>
            <person name="Strempel S."/>
            <person name="Sturgill D."/>
            <person name="Sutton G."/>
            <person name="Sutton G.G."/>
            <person name="Tao W."/>
            <person name="Teichmann S."/>
            <person name="Tobari Y.N."/>
            <person name="Tomimura Y."/>
            <person name="Tsolas J.M."/>
            <person name="Valente V.L."/>
            <person name="Venter E."/>
            <person name="Venter J.C."/>
            <person name="Vicario S."/>
            <person name="Vieira F.G."/>
            <person name="Vilella A.J."/>
            <person name="Villasante A."/>
            <person name="Walenz B."/>
            <person name="Wang J."/>
            <person name="Wasserman M."/>
            <person name="Watts T."/>
            <person name="Wilson D."/>
            <person name="Wilson R.K."/>
            <person name="Wing R.A."/>
            <person name="Wolfner M.F."/>
            <person name="Wong A."/>
            <person name="Wong G.K."/>
            <person name="Wu C.I."/>
            <person name="Wu G."/>
            <person name="Yamamoto D."/>
            <person name="Yang H.P."/>
            <person name="Yang S.P."/>
            <person name="Yorke J.A."/>
            <person name="Yoshida K."/>
            <person name="Zdobnov E."/>
            <person name="Zhang P."/>
            <person name="Zhang Y."/>
            <person name="Zimin A.V."/>
            <person name="Baldwin J."/>
            <person name="Abdouelleil A."/>
            <person name="Abdulkadir J."/>
            <person name="Abebe A."/>
            <person name="Abera B."/>
            <person name="Abreu J."/>
            <person name="Acer S.C."/>
            <person name="Aftuck L."/>
            <person name="Alexander A."/>
            <person name="An P."/>
            <person name="Anderson E."/>
            <person name="Anderson S."/>
            <person name="Arachi H."/>
            <person name="Azer M."/>
            <person name="Bachantsang P."/>
            <person name="Barry A."/>
            <person name="Bayul T."/>
            <person name="Berlin A."/>
            <person name="Bessette D."/>
            <person name="Bloom T."/>
            <person name="Blye J."/>
            <person name="Boguslavskiy L."/>
            <person name="Bonnet C."/>
            <person name="Boukhgalter B."/>
            <person name="Bourzgui I."/>
            <person name="Brown A."/>
            <person name="Cahill P."/>
            <person name="Channer S."/>
            <person name="Cheshatsang Y."/>
            <person name="Chuda L."/>
            <person name="Citroen M."/>
            <person name="Collymore A."/>
            <person name="Cooke P."/>
            <person name="Costello M."/>
            <person name="D'Aco K."/>
            <person name="Daza R."/>
            <person name="De Haan G."/>
            <person name="DeGray S."/>
            <person name="DeMaso C."/>
            <person name="Dhargay N."/>
            <person name="Dooley K."/>
            <person name="Dooley E."/>
            <person name="Doricent M."/>
            <person name="Dorje P."/>
            <person name="Dorjee K."/>
            <person name="Dupes A."/>
            <person name="Elong R."/>
            <person name="Falk J."/>
            <person name="Farina A."/>
            <person name="Faro S."/>
            <person name="Ferguson D."/>
            <person name="Fisher S."/>
            <person name="Foley C.D."/>
            <person name="Franke A."/>
            <person name="Friedrich D."/>
            <person name="Gadbois L."/>
            <person name="Gearin G."/>
            <person name="Gearin C.R."/>
            <person name="Giannoukos G."/>
            <person name="Goode T."/>
            <person name="Graham J."/>
            <person name="Grandbois E."/>
            <person name="Grewal S."/>
            <person name="Gyaltsen K."/>
            <person name="Hafez N."/>
            <person name="Hagos B."/>
            <person name="Hall J."/>
            <person name="Henson C."/>
            <person name="Hollinger A."/>
            <person name="Honan T."/>
            <person name="Huard M.D."/>
            <person name="Hughes L."/>
            <person name="Hurhula B."/>
            <person name="Husby M.E."/>
            <person name="Kamat A."/>
            <person name="Kanga B."/>
            <person name="Kashin S."/>
            <person name="Khazanovich D."/>
            <person name="Kisner P."/>
            <person name="Lance K."/>
            <person name="Lara M."/>
            <person name="Lee W."/>
            <person name="Lennon N."/>
            <person name="Letendre F."/>
            <person name="LeVine R."/>
            <person name="Lipovsky A."/>
            <person name="Liu X."/>
            <person name="Liu J."/>
            <person name="Liu S."/>
            <person name="Lokyitsang T."/>
            <person name="Lokyitsang Y."/>
            <person name="Lubonja R."/>
            <person name="Lui A."/>
            <person name="MacDonald P."/>
            <person name="Magnisalis V."/>
            <person name="Maru K."/>
            <person name="Matthews C."/>
            <person name="McCusker W."/>
            <person name="McDonough S."/>
            <person name="Mehta T."/>
            <person name="Meldrim J."/>
            <person name="Meneus L."/>
            <person name="Mihai O."/>
            <person name="Mihalev A."/>
            <person name="Mihova T."/>
            <person name="Mittelman R."/>
            <person name="Mlenga V."/>
            <person name="Montmayeur A."/>
            <person name="Mulrain L."/>
            <person name="Navidi A."/>
            <person name="Naylor J."/>
            <person name="Negash T."/>
            <person name="Nguyen T."/>
            <person name="Nguyen N."/>
            <person name="Nicol R."/>
            <person name="Norbu C."/>
            <person name="Norbu N."/>
            <person name="Novod N."/>
            <person name="O'Neill B."/>
            <person name="Osman S."/>
            <person name="Markiewicz E."/>
            <person name="Oyono O.L."/>
            <person name="Patti C."/>
            <person name="Phunkhang P."/>
            <person name="Pierre F."/>
            <person name="Priest M."/>
            <person name="Raghuraman S."/>
            <person name="Rege F."/>
            <person name="Reyes R."/>
            <person name="Rise C."/>
            <person name="Rogov P."/>
            <person name="Ross K."/>
            <person name="Ryan E."/>
            <person name="Settipalli S."/>
            <person name="Shea T."/>
            <person name="Sherpa N."/>
            <person name="Shi L."/>
            <person name="Shih D."/>
            <person name="Sparrow T."/>
            <person name="Spaulding J."/>
            <person name="Stalker J."/>
            <person name="Stange-Thomann N."/>
            <person name="Stavropoulos S."/>
            <person name="Stone C."/>
            <person name="Strader C."/>
            <person name="Tesfaye S."/>
            <person name="Thomson T."/>
            <person name="Thoulutsang Y."/>
            <person name="Thoulutsang D."/>
            <person name="Topham K."/>
            <person name="Topping I."/>
            <person name="Tsamla T."/>
            <person name="Vassiliev H."/>
            <person name="Vo A."/>
            <person name="Wangchuk T."/>
            <person name="Wangdi T."/>
            <person name="Weiand M."/>
            <person name="Wilkinson J."/>
            <person name="Wilson A."/>
            <person name="Yadav S."/>
            <person name="Young G."/>
            <person name="Yu Q."/>
            <person name="Zembek L."/>
            <person name="Zhong D."/>
            <person name="Zimmer A."/>
            <person name="Zwirko Z."/>
            <person name="Jaffe D.B."/>
            <person name="Alvarez P."/>
            <person name="Brockman W."/>
            <person name="Butler J."/>
            <person name="Chin C."/>
            <person name="Gnerre S."/>
            <person name="Grabherr M."/>
            <person name="Kleber M."/>
            <person name="Mauceli E."/>
            <person name="MacCallum I."/>
        </authorList>
    </citation>
    <scope>NUCLEOTIDE SEQUENCE [LARGE SCALE GENOMIC DNA]</scope>
    <source>
        <strain evidence="6">Tucson 14030-0811.24</strain>
    </source>
</reference>
<dbReference type="Gene3D" id="3.30.1370.10">
    <property type="entry name" value="K Homology domain, type 1"/>
    <property type="match status" value="3"/>
</dbReference>
<name>B4MQ64_DROWI</name>
<dbReference type="CDD" id="cd22432">
    <property type="entry name" value="KH-I_HNRNPK_rpt1"/>
    <property type="match status" value="1"/>
</dbReference>
<dbReference type="InterPro" id="IPR004087">
    <property type="entry name" value="KH_dom"/>
</dbReference>
<feature type="compositionally biased region" description="Gly residues" evidence="3">
    <location>
        <begin position="207"/>
        <end position="263"/>
    </location>
</feature>
<dbReference type="FunCoup" id="B4MQ64">
    <property type="interactions" value="2164"/>
</dbReference>
<feature type="compositionally biased region" description="Low complexity" evidence="3">
    <location>
        <begin position="334"/>
        <end position="364"/>
    </location>
</feature>
<organism evidence="6">
    <name type="scientific">Drosophila willistoni</name>
    <name type="common">Fruit fly</name>
    <dbReference type="NCBI Taxonomy" id="7260"/>
    <lineage>
        <taxon>Eukaryota</taxon>
        <taxon>Metazoa</taxon>
        <taxon>Ecdysozoa</taxon>
        <taxon>Arthropoda</taxon>
        <taxon>Hexapoda</taxon>
        <taxon>Insecta</taxon>
        <taxon>Pterygota</taxon>
        <taxon>Neoptera</taxon>
        <taxon>Endopterygota</taxon>
        <taxon>Diptera</taxon>
        <taxon>Brachycera</taxon>
        <taxon>Muscomorpha</taxon>
        <taxon>Ephydroidea</taxon>
        <taxon>Drosophilidae</taxon>
        <taxon>Drosophila</taxon>
        <taxon>Sophophora</taxon>
    </lineage>
</organism>
<feature type="region of interest" description="Disordered" evidence="3">
    <location>
        <begin position="1"/>
        <end position="22"/>
    </location>
</feature>
<dbReference type="GO" id="GO:0003723">
    <property type="term" value="F:RNA binding"/>
    <property type="evidence" value="ECO:0007669"/>
    <property type="project" value="UniProtKB-UniRule"/>
</dbReference>
<feature type="domain" description="K Homology" evidence="4">
    <location>
        <begin position="428"/>
        <end position="498"/>
    </location>
</feature>
<gene>
    <name evidence="5" type="primary">Dwil\GK21481</name>
    <name evidence="5" type="ORF">Dwil_GK21481</name>
</gene>
<dbReference type="PhylomeDB" id="B4MQ64"/>
<sequence length="505" mass="50906">MKRESSDGDAAQDQKRNRRNEETVRILIPSSIAGAVIGKGGQHIQKMRTQYKATVSVDDSQGPERTIQISADIESTLEIITEMLKYFEERDEDFDVRLLIHQSLAGCVIGKGGQKIKEIRDRIGCRFLKVFSNVAPQSTDRVVQTVGKQSQVIEAVREVITLTRDTPIKGAIHNYDPMNFDRVYADEYGGYGTGSGSTRPSQRGNNRNGGGGGGGSGNGGAGFGNNGGGGGGGGGRGGSGGRDRFGGGGNGGSSNLGGGGGQRGDNPFINPWANNGVGGGGGGDVDGFGNNGGSSGGFGANSFGGGGGPFGGNNFGNNGFGGGDFGGNGGTNFSQNQSTNSLPSLSSFNPNQGGSGNSLPSLGNFGQTQGGGSLGNGNANSGSLGGGGANNGGSGGGFNASGGAGNAGGGGSNGSSNAPTNIPQGHDPNNSTQVTIPKELAGAIIGKGGGRIRRIRNESSAYITIDEPLPNSNDRIITISGTPKQIQMAQYLLQQSVHENGRRNI</sequence>
<accession>B4MQ64</accession>
<dbReference type="OrthoDB" id="1937934at2759"/>
<dbReference type="EMBL" id="CH963849">
    <property type="protein sequence ID" value="EDW74253.1"/>
    <property type="molecule type" value="Genomic_DNA"/>
</dbReference>
<dbReference type="HOGENOM" id="CLU_022670_5_2_1"/>
<feature type="compositionally biased region" description="Polar residues" evidence="3">
    <location>
        <begin position="419"/>
        <end position="433"/>
    </location>
</feature>
<evidence type="ECO:0000313" key="5">
    <source>
        <dbReference type="EMBL" id="EDW74253.1"/>
    </source>
</evidence>
<dbReference type="InterPro" id="IPR036612">
    <property type="entry name" value="KH_dom_type_1_sf"/>
</dbReference>
<feature type="compositionally biased region" description="Gly residues" evidence="3">
    <location>
        <begin position="276"/>
        <end position="288"/>
    </location>
</feature>